<feature type="region of interest" description="Disordered" evidence="1">
    <location>
        <begin position="246"/>
        <end position="274"/>
    </location>
</feature>
<sequence length="274" mass="30687">MSSIHTEGWAIIGSVATALWSIAGNVYLARKSRSQVIEQAANQFKQAAASLDVQRTVTARTAATFIADKRQAWINDLRDDVSLYSALTVEILEGWKRVFSRLGNRLDEYGPPSAPRELEVYNEDVRKFAEGIAERDSLHVQLLTRIMLRLNGEEVTHRELVEGLYRVRASLRVIGINANNHEYASQTFYDSIDHQLQLAQIYTKAILKEEWQKLKREVAAPERLIARILATSPPDDAEIEAFVQKTAPSVPSSFSSDPDRANARRHDTGGTPSA</sequence>
<protein>
    <submittedName>
        <fullName evidence="3">Uncharacterized protein</fullName>
    </submittedName>
</protein>
<organism evidence="3">
    <name type="scientific">Burkholderia sp. Ha185</name>
    <dbReference type="NCBI Taxonomy" id="1562173"/>
    <lineage>
        <taxon>Bacteria</taxon>
        <taxon>Pseudomonadati</taxon>
        <taxon>Pseudomonadota</taxon>
        <taxon>Betaproteobacteria</taxon>
        <taxon>Burkholderiales</taxon>
        <taxon>Burkholderiaceae</taxon>
        <taxon>Burkholderia</taxon>
    </lineage>
</organism>
<evidence type="ECO:0000313" key="3">
    <source>
        <dbReference type="EMBL" id="AIW63033.1"/>
    </source>
</evidence>
<keyword evidence="2" id="KW-0812">Transmembrane</keyword>
<evidence type="ECO:0000256" key="1">
    <source>
        <dbReference type="SAM" id="MobiDB-lite"/>
    </source>
</evidence>
<accession>A0A0R5RMR7</accession>
<feature type="compositionally biased region" description="Basic and acidic residues" evidence="1">
    <location>
        <begin position="257"/>
        <end position="268"/>
    </location>
</feature>
<feature type="transmembrane region" description="Helical" evidence="2">
    <location>
        <begin position="6"/>
        <end position="28"/>
    </location>
</feature>
<keyword evidence="2" id="KW-1133">Transmembrane helix</keyword>
<dbReference type="AlphaFoldDB" id="A0A0R5RMR7"/>
<proteinExistence type="predicted"/>
<dbReference type="EMBL" id="KJ415239">
    <property type="protein sequence ID" value="AIW63033.1"/>
    <property type="molecule type" value="Genomic_DNA"/>
</dbReference>
<evidence type="ECO:0000256" key="2">
    <source>
        <dbReference type="SAM" id="Phobius"/>
    </source>
</evidence>
<keyword evidence="2" id="KW-0472">Membrane</keyword>
<reference evidence="3" key="1">
    <citation type="submission" date="2014-02" db="EMBL/GenBank/DDBJ databases">
        <title>Determination of genes involved in bacterial phosphate solubilization.</title>
        <authorList>
            <person name="Hsu P.-C.L."/>
            <person name="O'Callaghan M."/>
            <person name="Condron L."/>
            <person name="Hurst M.R.H."/>
        </authorList>
    </citation>
    <scope>NUCLEOTIDE SEQUENCE</scope>
    <source>
        <strain evidence="3">Ha185</strain>
    </source>
</reference>
<name>A0A0R5RMR7_9BURK</name>